<feature type="coiled-coil region" evidence="1">
    <location>
        <begin position="128"/>
        <end position="162"/>
    </location>
</feature>
<feature type="non-terminal residue" evidence="3">
    <location>
        <position position="1"/>
    </location>
</feature>
<reference evidence="3 4" key="1">
    <citation type="submission" date="2019-03" db="EMBL/GenBank/DDBJ databases">
        <title>Single cell metagenomics reveals metabolic interactions within the superorganism composed of flagellate Streblomastix strix and complex community of Bacteroidetes bacteria on its surface.</title>
        <authorList>
            <person name="Treitli S.C."/>
            <person name="Kolisko M."/>
            <person name="Husnik F."/>
            <person name="Keeling P."/>
            <person name="Hampl V."/>
        </authorList>
    </citation>
    <scope>NUCLEOTIDE SEQUENCE [LARGE SCALE GENOMIC DNA]</scope>
    <source>
        <strain evidence="3">ST1C</strain>
    </source>
</reference>
<evidence type="ECO:0000256" key="1">
    <source>
        <dbReference type="SAM" id="Coils"/>
    </source>
</evidence>
<sequence length="180" mass="21117">EKKNGHVRRAHKRKLQRKLQKARKKLNVAIDRLEICQKDQETAELTLQKMLNGEFTDDEEEEVDGQNNNKEQINDKEKDKNNTEQIKEEDQTINEEEVKRLKEEELQQKHELMVKVKELQVSNTSKLAQLAMDDVKDERENVNKAEVQLIVYQQEMEDTKAALFGYLPNESKIDPSASQK</sequence>
<feature type="compositionally biased region" description="Acidic residues" evidence="2">
    <location>
        <begin position="55"/>
        <end position="64"/>
    </location>
</feature>
<dbReference type="AlphaFoldDB" id="A0A5J4THZ4"/>
<organism evidence="3 4">
    <name type="scientific">Streblomastix strix</name>
    <dbReference type="NCBI Taxonomy" id="222440"/>
    <lineage>
        <taxon>Eukaryota</taxon>
        <taxon>Metamonada</taxon>
        <taxon>Preaxostyla</taxon>
        <taxon>Oxymonadida</taxon>
        <taxon>Streblomastigidae</taxon>
        <taxon>Streblomastix</taxon>
    </lineage>
</organism>
<evidence type="ECO:0000256" key="2">
    <source>
        <dbReference type="SAM" id="MobiDB-lite"/>
    </source>
</evidence>
<keyword evidence="1" id="KW-0175">Coiled coil</keyword>
<dbReference type="EMBL" id="SNRW01031326">
    <property type="protein sequence ID" value="KAA6357492.1"/>
    <property type="molecule type" value="Genomic_DNA"/>
</dbReference>
<gene>
    <name evidence="3" type="ORF">EZS28_046981</name>
</gene>
<proteinExistence type="predicted"/>
<evidence type="ECO:0000313" key="4">
    <source>
        <dbReference type="Proteomes" id="UP000324800"/>
    </source>
</evidence>
<feature type="compositionally biased region" description="Basic and acidic residues" evidence="2">
    <location>
        <begin position="72"/>
        <end position="96"/>
    </location>
</feature>
<accession>A0A5J4THZ4</accession>
<name>A0A5J4THZ4_9EUKA</name>
<feature type="region of interest" description="Disordered" evidence="2">
    <location>
        <begin position="49"/>
        <end position="96"/>
    </location>
</feature>
<feature type="non-terminal residue" evidence="3">
    <location>
        <position position="180"/>
    </location>
</feature>
<dbReference type="Proteomes" id="UP000324800">
    <property type="component" value="Unassembled WGS sequence"/>
</dbReference>
<protein>
    <submittedName>
        <fullName evidence="3">Uncharacterized protein</fullName>
    </submittedName>
</protein>
<evidence type="ECO:0000313" key="3">
    <source>
        <dbReference type="EMBL" id="KAA6357492.1"/>
    </source>
</evidence>
<comment type="caution">
    <text evidence="3">The sequence shown here is derived from an EMBL/GenBank/DDBJ whole genome shotgun (WGS) entry which is preliminary data.</text>
</comment>